<protein>
    <submittedName>
        <fullName evidence="1">Unannotated protein</fullName>
    </submittedName>
</protein>
<dbReference type="EMBL" id="CAEZXL010000125">
    <property type="protein sequence ID" value="CAB4690243.1"/>
    <property type="molecule type" value="Genomic_DNA"/>
</dbReference>
<organism evidence="1">
    <name type="scientific">freshwater metagenome</name>
    <dbReference type="NCBI Taxonomy" id="449393"/>
    <lineage>
        <taxon>unclassified sequences</taxon>
        <taxon>metagenomes</taxon>
        <taxon>ecological metagenomes</taxon>
    </lineage>
</organism>
<name>A0A6J6P0Y2_9ZZZZ</name>
<dbReference type="AlphaFoldDB" id="A0A6J6P0Y2"/>
<gene>
    <name evidence="1" type="ORF">UFOPK2373_00753</name>
</gene>
<reference evidence="1" key="1">
    <citation type="submission" date="2020-05" db="EMBL/GenBank/DDBJ databases">
        <authorList>
            <person name="Chiriac C."/>
            <person name="Salcher M."/>
            <person name="Ghai R."/>
            <person name="Kavagutti S V."/>
        </authorList>
    </citation>
    <scope>NUCLEOTIDE SEQUENCE</scope>
</reference>
<accession>A0A6J6P0Y2</accession>
<proteinExistence type="predicted"/>
<sequence length="253" mass="28397">MADAVTGVDPMNNQICTPIVTPVVVVASHEELVRSARDLWAVAVSLLTELTPDKFATAPWAAGLFTVELPFILAKLWHLQQGIITSAHSYMQTETMLQTVIETIDVPKLLQEFSSWAVELSPLKDLPLGFTQHVPPVSIMPPTSVDIIQQRFQETTWSNQSLIRQETYQLANGDTSHWFYLPKDHDWAFINSYTFPNPVDEKLEGFIKNRVFDSDQVLYVGQRGEELVIPDAKAMEQHSTAIGGEVNVYQMAV</sequence>
<evidence type="ECO:0000313" key="1">
    <source>
        <dbReference type="EMBL" id="CAB4690243.1"/>
    </source>
</evidence>